<evidence type="ECO:0000313" key="2">
    <source>
        <dbReference type="EMBL" id="UJF33911.1"/>
    </source>
</evidence>
<evidence type="ECO:0008006" key="4">
    <source>
        <dbReference type="Google" id="ProtNLM"/>
    </source>
</evidence>
<dbReference type="NCBIfam" id="NF041646">
    <property type="entry name" value="VC0807_fam"/>
    <property type="match status" value="1"/>
</dbReference>
<feature type="transmembrane region" description="Helical" evidence="1">
    <location>
        <begin position="58"/>
        <end position="77"/>
    </location>
</feature>
<dbReference type="EMBL" id="CP090978">
    <property type="protein sequence ID" value="UJF33911.1"/>
    <property type="molecule type" value="Genomic_DNA"/>
</dbReference>
<organism evidence="2 3">
    <name type="scientific">Paenibacillus hexagrammi</name>
    <dbReference type="NCBI Taxonomy" id="2908839"/>
    <lineage>
        <taxon>Bacteria</taxon>
        <taxon>Bacillati</taxon>
        <taxon>Bacillota</taxon>
        <taxon>Bacilli</taxon>
        <taxon>Bacillales</taxon>
        <taxon>Paenibacillaceae</taxon>
        <taxon>Paenibacillus</taxon>
    </lineage>
</organism>
<evidence type="ECO:0000313" key="3">
    <source>
        <dbReference type="Proteomes" id="UP001649230"/>
    </source>
</evidence>
<protein>
    <recommendedName>
        <fullName evidence="4">Intracellular septation protein A</fullName>
    </recommendedName>
</protein>
<keyword evidence="1" id="KW-0812">Transmembrane</keyword>
<keyword evidence="1" id="KW-0472">Membrane</keyword>
<feature type="transmembrane region" description="Helical" evidence="1">
    <location>
        <begin position="31"/>
        <end position="51"/>
    </location>
</feature>
<gene>
    <name evidence="2" type="ORF">L0M14_01235</name>
</gene>
<evidence type="ECO:0000256" key="1">
    <source>
        <dbReference type="SAM" id="Phobius"/>
    </source>
</evidence>
<accession>A0ABY3SJ03</accession>
<dbReference type="RefSeq" id="WP_235120302.1">
    <property type="nucleotide sequence ID" value="NZ_CP090978.1"/>
</dbReference>
<sequence>MSKRNYVILTLLLNGIIPWGLYVLLSKHMSGLAALSIATLIPLAENLIQLLKHRKLDAFGSLMLFTFVFSIVLVAMGGSEKLLLIRESFITGAVGLIFLGSLLFPRPIMFYLASRFVGGVDFEQNWKYAYFRKIMRLMSFVWGIMLSLEAIVRTVLVFELSTAQFLAISNVVMYGFIGAAVAWTVVYRKHSSKRLIEIKRNAA</sequence>
<feature type="transmembrane region" description="Helical" evidence="1">
    <location>
        <begin position="134"/>
        <end position="158"/>
    </location>
</feature>
<dbReference type="Proteomes" id="UP001649230">
    <property type="component" value="Chromosome"/>
</dbReference>
<name>A0ABY3SJ03_9BACL</name>
<proteinExistence type="predicted"/>
<feature type="transmembrane region" description="Helical" evidence="1">
    <location>
        <begin position="89"/>
        <end position="113"/>
    </location>
</feature>
<keyword evidence="3" id="KW-1185">Reference proteome</keyword>
<feature type="transmembrane region" description="Helical" evidence="1">
    <location>
        <begin position="164"/>
        <end position="186"/>
    </location>
</feature>
<keyword evidence="1" id="KW-1133">Transmembrane helix</keyword>
<reference evidence="2 3" key="1">
    <citation type="journal article" date="2024" name="Int. J. Syst. Evol. Microbiol.">
        <title>Paenibacillus hexagrammi sp. nov., a novel bacterium isolated from the gut content of Hexagrammos agrammus.</title>
        <authorList>
            <person name="Jung H.K."/>
            <person name="Kim D.G."/>
            <person name="Zin H."/>
            <person name="Park J."/>
            <person name="Jung H."/>
            <person name="Kim Y.O."/>
            <person name="Kong H.J."/>
            <person name="Kim J.W."/>
            <person name="Kim Y.S."/>
        </authorList>
    </citation>
    <scope>NUCLEOTIDE SEQUENCE [LARGE SCALE GENOMIC DNA]</scope>
    <source>
        <strain evidence="2 3">YPD9-1</strain>
    </source>
</reference>
<feature type="transmembrane region" description="Helical" evidence="1">
    <location>
        <begin position="7"/>
        <end position="25"/>
    </location>
</feature>